<gene>
    <name evidence="5" type="ORF">GCM10023175_63020</name>
</gene>
<keyword evidence="3" id="KW-0804">Transcription</keyword>
<dbReference type="InterPro" id="IPR009057">
    <property type="entry name" value="Homeodomain-like_sf"/>
</dbReference>
<dbReference type="InterPro" id="IPR035418">
    <property type="entry name" value="AraC-bd_2"/>
</dbReference>
<feature type="domain" description="HTH araC/xylS-type" evidence="4">
    <location>
        <begin position="210"/>
        <end position="311"/>
    </location>
</feature>
<name>A0ABP8S3C9_9PSEU</name>
<dbReference type="Pfam" id="PF12833">
    <property type="entry name" value="HTH_18"/>
    <property type="match status" value="1"/>
</dbReference>
<keyword evidence="1" id="KW-0805">Transcription regulation</keyword>
<dbReference type="InterPro" id="IPR050204">
    <property type="entry name" value="AraC_XylS_family_regulators"/>
</dbReference>
<reference evidence="6" key="1">
    <citation type="journal article" date="2019" name="Int. J. Syst. Evol. Microbiol.">
        <title>The Global Catalogue of Microorganisms (GCM) 10K type strain sequencing project: providing services to taxonomists for standard genome sequencing and annotation.</title>
        <authorList>
            <consortium name="The Broad Institute Genomics Platform"/>
            <consortium name="The Broad Institute Genome Sequencing Center for Infectious Disease"/>
            <person name="Wu L."/>
            <person name="Ma J."/>
        </authorList>
    </citation>
    <scope>NUCLEOTIDE SEQUENCE [LARGE SCALE GENOMIC DNA]</scope>
    <source>
        <strain evidence="6">JCM 17906</strain>
    </source>
</reference>
<evidence type="ECO:0000313" key="5">
    <source>
        <dbReference type="EMBL" id="GAA4557838.1"/>
    </source>
</evidence>
<comment type="caution">
    <text evidence="5">The sequence shown here is derived from an EMBL/GenBank/DDBJ whole genome shotgun (WGS) entry which is preliminary data.</text>
</comment>
<dbReference type="PANTHER" id="PTHR46796:SF6">
    <property type="entry name" value="ARAC SUBFAMILY"/>
    <property type="match status" value="1"/>
</dbReference>
<dbReference type="InterPro" id="IPR018060">
    <property type="entry name" value="HTH_AraC"/>
</dbReference>
<dbReference type="SUPFAM" id="SSF46689">
    <property type="entry name" value="Homeodomain-like"/>
    <property type="match status" value="1"/>
</dbReference>
<sequence>MALVTIDATAVGERDRLDFWRSTVCDQFVALDVRPATSGLVAGRVTAASVADTHLRRISSVPHRFERTESQVRAADEDYLQIALARRGRTLVVQDGREALIGPGDFVIYDSSRPFTFVAADSFEYQVCLHPKGRLPLSAAEMAAACGITFDGRRGIGAMLPPLLSSLDRAVADDLPEAGQEAVARTIGDLFVALVRSQVPAESAENLHLSRARAHIRAHLADRDLDPAAVAAACAISVSYLHKLFAAEDTSVAATIREERLQHAWEDLRRPDLGHLGISAIGARWGLPDPAAFSRAFRARFGYSPRDHRSHFNV</sequence>
<organism evidence="5 6">
    <name type="scientific">Pseudonocardia xishanensis</name>
    <dbReference type="NCBI Taxonomy" id="630995"/>
    <lineage>
        <taxon>Bacteria</taxon>
        <taxon>Bacillati</taxon>
        <taxon>Actinomycetota</taxon>
        <taxon>Actinomycetes</taxon>
        <taxon>Pseudonocardiales</taxon>
        <taxon>Pseudonocardiaceae</taxon>
        <taxon>Pseudonocardia</taxon>
    </lineage>
</organism>
<dbReference type="PANTHER" id="PTHR46796">
    <property type="entry name" value="HTH-TYPE TRANSCRIPTIONAL ACTIVATOR RHAS-RELATED"/>
    <property type="match status" value="1"/>
</dbReference>
<evidence type="ECO:0000256" key="1">
    <source>
        <dbReference type="ARBA" id="ARBA00023015"/>
    </source>
</evidence>
<proteinExistence type="predicted"/>
<accession>A0ABP8S3C9</accession>
<evidence type="ECO:0000256" key="3">
    <source>
        <dbReference type="ARBA" id="ARBA00023163"/>
    </source>
</evidence>
<dbReference type="RefSeq" id="WP_345426532.1">
    <property type="nucleotide sequence ID" value="NZ_BAABGT010000104.1"/>
</dbReference>
<keyword evidence="2" id="KW-0238">DNA-binding</keyword>
<dbReference type="Gene3D" id="1.10.10.60">
    <property type="entry name" value="Homeodomain-like"/>
    <property type="match status" value="1"/>
</dbReference>
<dbReference type="EMBL" id="BAABGT010000104">
    <property type="protein sequence ID" value="GAA4557838.1"/>
    <property type="molecule type" value="Genomic_DNA"/>
</dbReference>
<evidence type="ECO:0000259" key="4">
    <source>
        <dbReference type="PROSITE" id="PS01124"/>
    </source>
</evidence>
<evidence type="ECO:0000313" key="6">
    <source>
        <dbReference type="Proteomes" id="UP001501598"/>
    </source>
</evidence>
<dbReference type="Proteomes" id="UP001501598">
    <property type="component" value="Unassembled WGS sequence"/>
</dbReference>
<dbReference type="PROSITE" id="PS01124">
    <property type="entry name" value="HTH_ARAC_FAMILY_2"/>
    <property type="match status" value="1"/>
</dbReference>
<protein>
    <submittedName>
        <fullName evidence="5">Helix-turn-helix domain-containing protein</fullName>
    </submittedName>
</protein>
<dbReference type="SMART" id="SM00342">
    <property type="entry name" value="HTH_ARAC"/>
    <property type="match status" value="1"/>
</dbReference>
<keyword evidence="6" id="KW-1185">Reference proteome</keyword>
<evidence type="ECO:0000256" key="2">
    <source>
        <dbReference type="ARBA" id="ARBA00023125"/>
    </source>
</evidence>
<dbReference type="Pfam" id="PF14525">
    <property type="entry name" value="AraC_binding_2"/>
    <property type="match status" value="1"/>
</dbReference>